<dbReference type="Pfam" id="PF01209">
    <property type="entry name" value="Ubie_methyltran"/>
    <property type="match status" value="1"/>
</dbReference>
<dbReference type="PANTHER" id="PTHR43591">
    <property type="entry name" value="METHYLTRANSFERASE"/>
    <property type="match status" value="1"/>
</dbReference>
<dbReference type="GO" id="GO:0008168">
    <property type="term" value="F:methyltransferase activity"/>
    <property type="evidence" value="ECO:0007669"/>
    <property type="project" value="TreeGrafter"/>
</dbReference>
<accession>A0A401UPY0</accession>
<organism evidence="1 2">
    <name type="scientific">Clostridium tagluense</name>
    <dbReference type="NCBI Taxonomy" id="360422"/>
    <lineage>
        <taxon>Bacteria</taxon>
        <taxon>Bacillati</taxon>
        <taxon>Bacillota</taxon>
        <taxon>Clostridia</taxon>
        <taxon>Eubacteriales</taxon>
        <taxon>Clostridiaceae</taxon>
        <taxon>Clostridium</taxon>
    </lineage>
</organism>
<dbReference type="SUPFAM" id="SSF53335">
    <property type="entry name" value="S-adenosyl-L-methionine-dependent methyltransferases"/>
    <property type="match status" value="1"/>
</dbReference>
<evidence type="ECO:0008006" key="3">
    <source>
        <dbReference type="Google" id="ProtNLM"/>
    </source>
</evidence>
<keyword evidence="2" id="KW-1185">Reference proteome</keyword>
<dbReference type="CDD" id="cd02440">
    <property type="entry name" value="AdoMet_MTases"/>
    <property type="match status" value="1"/>
</dbReference>
<protein>
    <recommendedName>
        <fullName evidence="3">Methyltransferase domain-containing protein</fullName>
    </recommendedName>
</protein>
<dbReference type="Gene3D" id="3.40.50.150">
    <property type="entry name" value="Vaccinia Virus protein VP39"/>
    <property type="match status" value="1"/>
</dbReference>
<proteinExistence type="predicted"/>
<dbReference type="InterPro" id="IPR029063">
    <property type="entry name" value="SAM-dependent_MTases_sf"/>
</dbReference>
<dbReference type="EMBL" id="BHYK01000019">
    <property type="protein sequence ID" value="GCD11580.1"/>
    <property type="molecule type" value="Genomic_DNA"/>
</dbReference>
<comment type="caution">
    <text evidence="1">The sequence shown here is derived from an EMBL/GenBank/DDBJ whole genome shotgun (WGS) entry which is preliminary data.</text>
</comment>
<dbReference type="RefSeq" id="WP_185732744.1">
    <property type="nucleotide sequence ID" value="NZ_BHYK01000019.1"/>
</dbReference>
<dbReference type="PANTHER" id="PTHR43591:SF24">
    <property type="entry name" value="2-METHOXY-6-POLYPRENYL-1,4-BENZOQUINOL METHYLASE, MITOCHONDRIAL"/>
    <property type="match status" value="1"/>
</dbReference>
<evidence type="ECO:0000313" key="1">
    <source>
        <dbReference type="EMBL" id="GCD11580.1"/>
    </source>
</evidence>
<sequence>MINKEKQKLMNVWDKVATRFGKIGPNYWQRFGNRLVELSSINKGKKILDIGVGRGASLFSAINKIGKEGYAVGIDASEVMVSETHKDIEKQKIDNAKVIKMNAQTLEFDDNFFDNVICGFGIGYLLYSDSKLTEILRVLKKDGQVGFSIWAIQEDQKWLTKIVNKYLHIDSSNQNNKSGIPKFDTAKDVRKILENTGLRNIKVYKENADVIYTTKEQWWEEMWSNAVRAVFEAVEELGDDKFKEFKVEVFNGLEMYKNIDGLHFNMPVIYAFGEK</sequence>
<reference evidence="1 2" key="1">
    <citation type="submission" date="2018-11" db="EMBL/GenBank/DDBJ databases">
        <title>Genome sequencing and assembly of Clostridium tagluense strain A121.</title>
        <authorList>
            <person name="Murakami T."/>
            <person name="Segawa T."/>
            <person name="Shcherbakova V.A."/>
            <person name="Mori H."/>
            <person name="Yoshimura Y."/>
        </authorList>
    </citation>
    <scope>NUCLEOTIDE SEQUENCE [LARGE SCALE GENOMIC DNA]</scope>
    <source>
        <strain evidence="1 2">A121</strain>
    </source>
</reference>
<dbReference type="AlphaFoldDB" id="A0A401UPY0"/>
<name>A0A401UPY0_9CLOT</name>
<gene>
    <name evidence="1" type="ORF">Ctaglu_32030</name>
</gene>
<dbReference type="Proteomes" id="UP000287872">
    <property type="component" value="Unassembled WGS sequence"/>
</dbReference>
<evidence type="ECO:0000313" key="2">
    <source>
        <dbReference type="Proteomes" id="UP000287872"/>
    </source>
</evidence>